<protein>
    <recommendedName>
        <fullName evidence="5">Aldehyde oxidase GLOX</fullName>
    </recommendedName>
    <alternativeName>
        <fullName evidence="6">Glyoxal oxidase</fullName>
    </alternativeName>
</protein>
<evidence type="ECO:0000256" key="3">
    <source>
        <dbReference type="ARBA" id="ARBA00022729"/>
    </source>
</evidence>
<evidence type="ECO:0000259" key="8">
    <source>
        <dbReference type="Pfam" id="PF07250"/>
    </source>
</evidence>
<keyword evidence="3 7" id="KW-0732">Signal</keyword>
<sequence>MRSLEFRTTLPLLFLFFVGVAGGSGGQWVVLQRSIGVSAMHMQLLHNDRVVVFDRTDFGRSNLSLPSGGGCRRDPHDRALRLDCTAHSAEYEVATNTFRPLTISTDTWCSSGTVAPDGSLVQTGGFNDGERAVRTFRPCLNRTCDWVEVSQALAVRRWYATNHIVPDGRAIIVGGRRQFSYEFYPKTHPSDMTAVVLPFLRETRDAAENNLYPFVHLNLDGHLFIFANNRAILLDYTKNSVVRTYPTMPGGHPRNYPSSGSSVLLPLEPSPKEAEVLICGGAPAESYARSVLKQKPFLRALDTCGRLKITDAAPSWTMETMPVPRVMGDMVLLPTGEVLTINGAKSGTAGWELAGEPALTPVLYRPGSPPGTRFNPQSPSTTPRLYHSAAVLLRDGRVLVGGGNPHISYDFYGVEFPTELSLEAFSPPYLSAENLASRPRVMVPVSSSPIKLSYGERFILRFTVAASLRRVRVTMAAPAFATHSFSMSQRLLVLETKVEKTEGGAWHAVAVAPASGVVAPSGYYMVYVVNGEVPSEGVWCHIHSDGADAA</sequence>
<name>A0A8J5F675_ZINOF</name>
<evidence type="ECO:0000259" key="9">
    <source>
        <dbReference type="Pfam" id="PF09118"/>
    </source>
</evidence>
<dbReference type="Proteomes" id="UP000734854">
    <property type="component" value="Unassembled WGS sequence"/>
</dbReference>
<dbReference type="GO" id="GO:0005615">
    <property type="term" value="C:extracellular space"/>
    <property type="evidence" value="ECO:0007669"/>
    <property type="project" value="UniProtKB-ARBA"/>
</dbReference>
<dbReference type="FunFam" id="2.130.10.80:FF:000001">
    <property type="entry name" value="Aldehyde oxidase GLOX"/>
    <property type="match status" value="1"/>
</dbReference>
<dbReference type="OrthoDB" id="2019572at2759"/>
<dbReference type="InterPro" id="IPR015202">
    <property type="entry name" value="GO-like_E_set"/>
</dbReference>
<evidence type="ECO:0000256" key="1">
    <source>
        <dbReference type="ARBA" id="ARBA00004613"/>
    </source>
</evidence>
<organism evidence="10 11">
    <name type="scientific">Zingiber officinale</name>
    <name type="common">Ginger</name>
    <name type="synonym">Amomum zingiber</name>
    <dbReference type="NCBI Taxonomy" id="94328"/>
    <lineage>
        <taxon>Eukaryota</taxon>
        <taxon>Viridiplantae</taxon>
        <taxon>Streptophyta</taxon>
        <taxon>Embryophyta</taxon>
        <taxon>Tracheophyta</taxon>
        <taxon>Spermatophyta</taxon>
        <taxon>Magnoliopsida</taxon>
        <taxon>Liliopsida</taxon>
        <taxon>Zingiberales</taxon>
        <taxon>Zingiberaceae</taxon>
        <taxon>Zingiber</taxon>
    </lineage>
</organism>
<evidence type="ECO:0000256" key="6">
    <source>
        <dbReference type="ARBA" id="ARBA00077505"/>
    </source>
</evidence>
<dbReference type="PANTHER" id="PTHR32208">
    <property type="entry name" value="SECRETED PROTEIN-RELATED"/>
    <property type="match status" value="1"/>
</dbReference>
<feature type="domain" description="Galactose oxidase-like Early set" evidence="9">
    <location>
        <begin position="446"/>
        <end position="542"/>
    </location>
</feature>
<keyword evidence="2" id="KW-0964">Secreted</keyword>
<feature type="signal peptide" evidence="7">
    <location>
        <begin position="1"/>
        <end position="25"/>
    </location>
</feature>
<reference evidence="10 11" key="1">
    <citation type="submission" date="2020-08" db="EMBL/GenBank/DDBJ databases">
        <title>Plant Genome Project.</title>
        <authorList>
            <person name="Zhang R.-G."/>
        </authorList>
    </citation>
    <scope>NUCLEOTIDE SEQUENCE [LARGE SCALE GENOMIC DNA]</scope>
    <source>
        <tissue evidence="10">Rhizome</tissue>
    </source>
</reference>
<evidence type="ECO:0000256" key="4">
    <source>
        <dbReference type="ARBA" id="ARBA00023002"/>
    </source>
</evidence>
<feature type="domain" description="Glyoxal oxidase N-terminal" evidence="8">
    <location>
        <begin position="40"/>
        <end position="429"/>
    </location>
</feature>
<gene>
    <name evidence="10" type="ORF">ZIOFF_058463</name>
</gene>
<dbReference type="EMBL" id="JACMSC010000016">
    <property type="protein sequence ID" value="KAG6481841.1"/>
    <property type="molecule type" value="Genomic_DNA"/>
</dbReference>
<dbReference type="Pfam" id="PF09118">
    <property type="entry name" value="GO-like_E_set"/>
    <property type="match status" value="1"/>
</dbReference>
<accession>A0A8J5F675</accession>
<dbReference type="GO" id="GO:0016491">
    <property type="term" value="F:oxidoreductase activity"/>
    <property type="evidence" value="ECO:0007669"/>
    <property type="project" value="UniProtKB-KW"/>
</dbReference>
<evidence type="ECO:0000313" key="10">
    <source>
        <dbReference type="EMBL" id="KAG6481841.1"/>
    </source>
</evidence>
<comment type="subcellular location">
    <subcellularLocation>
        <location evidence="1">Secreted</location>
    </subcellularLocation>
</comment>
<dbReference type="Pfam" id="PF07250">
    <property type="entry name" value="Glyoxal_oxid_N"/>
    <property type="match status" value="1"/>
</dbReference>
<keyword evidence="11" id="KW-1185">Reference proteome</keyword>
<evidence type="ECO:0000256" key="2">
    <source>
        <dbReference type="ARBA" id="ARBA00022525"/>
    </source>
</evidence>
<comment type="caution">
    <text evidence="10">The sequence shown here is derived from an EMBL/GenBank/DDBJ whole genome shotgun (WGS) entry which is preliminary data.</text>
</comment>
<dbReference type="PANTHER" id="PTHR32208:SF62">
    <property type="entry name" value="OXIDASE, PUTATIVE, EXPRESSED-RELATED"/>
    <property type="match status" value="1"/>
</dbReference>
<dbReference type="CDD" id="cd02851">
    <property type="entry name" value="E_set_GO_C"/>
    <property type="match status" value="1"/>
</dbReference>
<feature type="chain" id="PRO_5035168514" description="Aldehyde oxidase GLOX" evidence="7">
    <location>
        <begin position="26"/>
        <end position="550"/>
    </location>
</feature>
<dbReference type="AlphaFoldDB" id="A0A8J5F675"/>
<dbReference type="InterPro" id="IPR009880">
    <property type="entry name" value="Glyoxal_oxidase_N"/>
</dbReference>
<evidence type="ECO:0000256" key="7">
    <source>
        <dbReference type="SAM" id="SignalP"/>
    </source>
</evidence>
<keyword evidence="4" id="KW-0560">Oxidoreductase</keyword>
<evidence type="ECO:0000313" key="11">
    <source>
        <dbReference type="Proteomes" id="UP000734854"/>
    </source>
</evidence>
<proteinExistence type="predicted"/>
<evidence type="ECO:0000256" key="5">
    <source>
        <dbReference type="ARBA" id="ARBA00073112"/>
    </source>
</evidence>